<dbReference type="AlphaFoldDB" id="A0A1G9S6I4"/>
<feature type="domain" description="ABC transporter" evidence="5">
    <location>
        <begin position="3"/>
        <end position="237"/>
    </location>
</feature>
<dbReference type="CDD" id="cd03214">
    <property type="entry name" value="ABC_Iron-Siderophores_B12_Hemin"/>
    <property type="match status" value="1"/>
</dbReference>
<dbReference type="Proteomes" id="UP000199476">
    <property type="component" value="Unassembled WGS sequence"/>
</dbReference>
<dbReference type="PROSITE" id="PS50893">
    <property type="entry name" value="ABC_TRANSPORTER_2"/>
    <property type="match status" value="1"/>
</dbReference>
<keyword evidence="7" id="KW-1185">Reference proteome</keyword>
<keyword evidence="3" id="KW-0547">Nucleotide-binding</keyword>
<dbReference type="InterPro" id="IPR027417">
    <property type="entry name" value="P-loop_NTPase"/>
</dbReference>
<dbReference type="FunFam" id="3.40.50.300:FF:000134">
    <property type="entry name" value="Iron-enterobactin ABC transporter ATP-binding protein"/>
    <property type="match status" value="1"/>
</dbReference>
<dbReference type="Pfam" id="PF00005">
    <property type="entry name" value="ABC_tran"/>
    <property type="match status" value="1"/>
</dbReference>
<keyword evidence="2" id="KW-0813">Transport</keyword>
<gene>
    <name evidence="6" type="ORF">SAMN04488692_12619</name>
</gene>
<dbReference type="PANTHER" id="PTHR42734">
    <property type="entry name" value="METAL TRANSPORT SYSTEM ATP-BINDING PROTEIN TM_0124-RELATED"/>
    <property type="match status" value="1"/>
</dbReference>
<name>A0A1G9S6I4_9FIRM</name>
<dbReference type="PROSITE" id="PS00211">
    <property type="entry name" value="ABC_TRANSPORTER_1"/>
    <property type="match status" value="1"/>
</dbReference>
<dbReference type="GO" id="GO:0005524">
    <property type="term" value="F:ATP binding"/>
    <property type="evidence" value="ECO:0007669"/>
    <property type="project" value="UniProtKB-KW"/>
</dbReference>
<dbReference type="Gene3D" id="3.40.50.300">
    <property type="entry name" value="P-loop containing nucleotide triphosphate hydrolases"/>
    <property type="match status" value="1"/>
</dbReference>
<evidence type="ECO:0000256" key="3">
    <source>
        <dbReference type="ARBA" id="ARBA00022741"/>
    </source>
</evidence>
<evidence type="ECO:0000256" key="4">
    <source>
        <dbReference type="ARBA" id="ARBA00022840"/>
    </source>
</evidence>
<dbReference type="InterPro" id="IPR003439">
    <property type="entry name" value="ABC_transporter-like_ATP-bd"/>
</dbReference>
<evidence type="ECO:0000259" key="5">
    <source>
        <dbReference type="PROSITE" id="PS50893"/>
    </source>
</evidence>
<dbReference type="RefSeq" id="WP_159429922.1">
    <property type="nucleotide sequence ID" value="NZ_FNGO01000026.1"/>
</dbReference>
<dbReference type="EMBL" id="FNGO01000026">
    <property type="protein sequence ID" value="SDM31119.1"/>
    <property type="molecule type" value="Genomic_DNA"/>
</dbReference>
<dbReference type="STRING" id="321763.SAMN04488692_12619"/>
<evidence type="ECO:0000313" key="7">
    <source>
        <dbReference type="Proteomes" id="UP000199476"/>
    </source>
</evidence>
<dbReference type="PANTHER" id="PTHR42734:SF6">
    <property type="entry name" value="MOLYBDATE IMPORT ATP-BINDING PROTEIN MOLC"/>
    <property type="match status" value="1"/>
</dbReference>
<dbReference type="InterPro" id="IPR050153">
    <property type="entry name" value="Metal_Ion_Import_ABC"/>
</dbReference>
<sequence>MELKVKNLEFSYDEDPVLKDLNFSLSGEPHLNAVLGPNGSGKSTLLKCINGILSPDSGEVRLGSTELTSLTAAKLSRLIAYVPQKEMLNFPAPVFDMVMMGRKPHAGFRPSDEDKKRTAEVIRDMKLEEIAFRNFNCLSGGQQQKVLIARALVQDPELMLLDEPTSSLDLKHQLEVMEIISNKLKRGIPALVAMHDLKLAGRFCQEFVIMNEGEIYAKGGQEVINSRSIAEVYGVEAEVEISKSGPIIHPVKSACTKAV</sequence>
<evidence type="ECO:0000256" key="1">
    <source>
        <dbReference type="ARBA" id="ARBA00005417"/>
    </source>
</evidence>
<proteinExistence type="inferred from homology"/>
<comment type="similarity">
    <text evidence="1">Belongs to the ABC transporter superfamily.</text>
</comment>
<dbReference type="InterPro" id="IPR017871">
    <property type="entry name" value="ABC_transporter-like_CS"/>
</dbReference>
<accession>A0A1G9S6I4</accession>
<dbReference type="SMART" id="SM00382">
    <property type="entry name" value="AAA"/>
    <property type="match status" value="1"/>
</dbReference>
<evidence type="ECO:0000256" key="2">
    <source>
        <dbReference type="ARBA" id="ARBA00022448"/>
    </source>
</evidence>
<protein>
    <submittedName>
        <fullName evidence="6">Iron complex transport system ATP-binding protein</fullName>
    </submittedName>
</protein>
<dbReference type="OrthoDB" id="9799337at2"/>
<dbReference type="GO" id="GO:0016887">
    <property type="term" value="F:ATP hydrolysis activity"/>
    <property type="evidence" value="ECO:0007669"/>
    <property type="project" value="InterPro"/>
</dbReference>
<organism evidence="6 7">
    <name type="scientific">Halarsenatibacter silvermanii</name>
    <dbReference type="NCBI Taxonomy" id="321763"/>
    <lineage>
        <taxon>Bacteria</taxon>
        <taxon>Bacillati</taxon>
        <taxon>Bacillota</taxon>
        <taxon>Clostridia</taxon>
        <taxon>Halanaerobiales</taxon>
        <taxon>Halarsenatibacteraceae</taxon>
        <taxon>Halarsenatibacter</taxon>
    </lineage>
</organism>
<dbReference type="InterPro" id="IPR003593">
    <property type="entry name" value="AAA+_ATPase"/>
</dbReference>
<evidence type="ECO:0000313" key="6">
    <source>
        <dbReference type="EMBL" id="SDM31119.1"/>
    </source>
</evidence>
<reference evidence="6 7" key="1">
    <citation type="submission" date="2016-10" db="EMBL/GenBank/DDBJ databases">
        <authorList>
            <person name="de Groot N.N."/>
        </authorList>
    </citation>
    <scope>NUCLEOTIDE SEQUENCE [LARGE SCALE GENOMIC DNA]</scope>
    <source>
        <strain evidence="6 7">SLAS-1</strain>
    </source>
</reference>
<keyword evidence="4 6" id="KW-0067">ATP-binding</keyword>
<dbReference type="SUPFAM" id="SSF52540">
    <property type="entry name" value="P-loop containing nucleoside triphosphate hydrolases"/>
    <property type="match status" value="1"/>
</dbReference>